<dbReference type="PROSITE" id="PS50109">
    <property type="entry name" value="HIS_KIN"/>
    <property type="match status" value="1"/>
</dbReference>
<dbReference type="EMBL" id="LFDV01000002">
    <property type="protein sequence ID" value="KTB48316.1"/>
    <property type="molecule type" value="Genomic_DNA"/>
</dbReference>
<evidence type="ECO:0000256" key="4">
    <source>
        <dbReference type="ARBA" id="ARBA00012438"/>
    </source>
</evidence>
<evidence type="ECO:0000256" key="6">
    <source>
        <dbReference type="ARBA" id="ARBA00022485"/>
    </source>
</evidence>
<dbReference type="SUPFAM" id="SSF55785">
    <property type="entry name" value="PYP-like sensor domain (PAS domain)"/>
    <property type="match status" value="1"/>
</dbReference>
<feature type="transmembrane region" description="Helical" evidence="19">
    <location>
        <begin position="12"/>
        <end position="29"/>
    </location>
</feature>
<keyword evidence="19" id="KW-1133">Transmembrane helix</keyword>
<evidence type="ECO:0000256" key="12">
    <source>
        <dbReference type="ARBA" id="ARBA00022777"/>
    </source>
</evidence>
<evidence type="ECO:0000256" key="1">
    <source>
        <dbReference type="ARBA" id="ARBA00000085"/>
    </source>
</evidence>
<dbReference type="PROSITE" id="PS50112">
    <property type="entry name" value="PAS"/>
    <property type="match status" value="1"/>
</dbReference>
<name>A0A0W0GIE7_9CHLR</name>
<dbReference type="RefSeq" id="WP_058439322.1">
    <property type="nucleotide sequence ID" value="NZ_KQ758903.1"/>
</dbReference>
<dbReference type="InterPro" id="IPR000014">
    <property type="entry name" value="PAS"/>
</dbReference>
<dbReference type="Gene3D" id="3.30.565.10">
    <property type="entry name" value="Histidine kinase-like ATPase, C-terminal domain"/>
    <property type="match status" value="1"/>
</dbReference>
<feature type="transmembrane region" description="Helical" evidence="19">
    <location>
        <begin position="174"/>
        <end position="193"/>
    </location>
</feature>
<dbReference type="GO" id="GO:0005737">
    <property type="term" value="C:cytoplasm"/>
    <property type="evidence" value="ECO:0007669"/>
    <property type="project" value="UniProtKB-SubCell"/>
</dbReference>
<keyword evidence="15" id="KW-0902">Two-component regulatory system</keyword>
<organism evidence="23 24">
    <name type="scientific">Dehalogenimonas alkenigignens</name>
    <dbReference type="NCBI Taxonomy" id="1217799"/>
    <lineage>
        <taxon>Bacteria</taxon>
        <taxon>Bacillati</taxon>
        <taxon>Chloroflexota</taxon>
        <taxon>Dehalococcoidia</taxon>
        <taxon>Dehalococcoidales</taxon>
        <taxon>Dehalococcoidaceae</taxon>
        <taxon>Dehalogenimonas</taxon>
    </lineage>
</organism>
<dbReference type="Pfam" id="PF00989">
    <property type="entry name" value="PAS"/>
    <property type="match status" value="1"/>
</dbReference>
<dbReference type="InterPro" id="IPR036890">
    <property type="entry name" value="HATPase_C_sf"/>
</dbReference>
<dbReference type="GO" id="GO:0016020">
    <property type="term" value="C:membrane"/>
    <property type="evidence" value="ECO:0007669"/>
    <property type="project" value="InterPro"/>
</dbReference>
<feature type="domain" description="Histidine kinase" evidence="20">
    <location>
        <begin position="358"/>
        <end position="559"/>
    </location>
</feature>
<comment type="caution">
    <text evidence="23">The sequence shown here is derived from an EMBL/GenBank/DDBJ whole genome shotgun (WGS) entry which is preliminary data.</text>
</comment>
<gene>
    <name evidence="23" type="ORF">DEALK_11620</name>
</gene>
<dbReference type="InterPro" id="IPR013767">
    <property type="entry name" value="PAS_fold"/>
</dbReference>
<dbReference type="Gene3D" id="1.20.5.1930">
    <property type="match status" value="1"/>
</dbReference>
<evidence type="ECO:0000256" key="19">
    <source>
        <dbReference type="SAM" id="Phobius"/>
    </source>
</evidence>
<keyword evidence="13" id="KW-0067">ATP-binding</keyword>
<keyword evidence="19" id="KW-0812">Transmembrane</keyword>
<keyword evidence="19" id="KW-0472">Membrane</keyword>
<evidence type="ECO:0000256" key="17">
    <source>
        <dbReference type="ARBA" id="ARBA00024827"/>
    </source>
</evidence>
<dbReference type="AlphaFoldDB" id="A0A0W0GIE7"/>
<evidence type="ECO:0000256" key="2">
    <source>
        <dbReference type="ARBA" id="ARBA00001966"/>
    </source>
</evidence>
<evidence type="ECO:0000256" key="11">
    <source>
        <dbReference type="ARBA" id="ARBA00022741"/>
    </source>
</evidence>
<feature type="domain" description="PAS" evidence="21">
    <location>
        <begin position="237"/>
        <end position="273"/>
    </location>
</feature>
<keyword evidence="10" id="KW-0479">Metal-binding</keyword>
<evidence type="ECO:0000256" key="5">
    <source>
        <dbReference type="ARBA" id="ARBA00017322"/>
    </source>
</evidence>
<evidence type="ECO:0000259" key="21">
    <source>
        <dbReference type="PROSITE" id="PS50112"/>
    </source>
</evidence>
<evidence type="ECO:0000313" key="24">
    <source>
        <dbReference type="Proteomes" id="UP000053947"/>
    </source>
</evidence>
<accession>A0A0W0GIE7</accession>
<evidence type="ECO:0000256" key="13">
    <source>
        <dbReference type="ARBA" id="ARBA00022840"/>
    </source>
</evidence>
<dbReference type="EC" id="2.7.13.3" evidence="4"/>
<evidence type="ECO:0000256" key="18">
    <source>
        <dbReference type="ARBA" id="ARBA00030800"/>
    </source>
</evidence>
<feature type="transmembrane region" description="Helical" evidence="19">
    <location>
        <begin position="103"/>
        <end position="122"/>
    </location>
</feature>
<comment type="catalytic activity">
    <reaction evidence="1">
        <text>ATP + protein L-histidine = ADP + protein N-phospho-L-histidine.</text>
        <dbReference type="EC" id="2.7.13.3"/>
    </reaction>
</comment>
<evidence type="ECO:0000256" key="14">
    <source>
        <dbReference type="ARBA" id="ARBA00023004"/>
    </source>
</evidence>
<dbReference type="InterPro" id="IPR050482">
    <property type="entry name" value="Sensor_HK_TwoCompSys"/>
</dbReference>
<dbReference type="GO" id="GO:0051539">
    <property type="term" value="F:4 iron, 4 sulfur cluster binding"/>
    <property type="evidence" value="ECO:0007669"/>
    <property type="project" value="UniProtKB-KW"/>
</dbReference>
<dbReference type="PANTHER" id="PTHR24421:SF10">
    <property type="entry name" value="NITRATE_NITRITE SENSOR PROTEIN NARQ"/>
    <property type="match status" value="1"/>
</dbReference>
<feature type="transmembrane region" description="Helical" evidence="19">
    <location>
        <begin position="81"/>
        <end position="98"/>
    </location>
</feature>
<feature type="transmembrane region" description="Helical" evidence="19">
    <location>
        <begin position="41"/>
        <end position="61"/>
    </location>
</feature>
<evidence type="ECO:0000256" key="16">
    <source>
        <dbReference type="ARBA" id="ARBA00023014"/>
    </source>
</evidence>
<reference evidence="23 24" key="1">
    <citation type="submission" date="2015-06" db="EMBL/GenBank/DDBJ databases">
        <title>Genome sequence of the organohalide-respiring Dehalogenimonas alkenigignens type strain (IP3-3T).</title>
        <authorList>
            <person name="Key T.A."/>
            <person name="Richmond D.P."/>
            <person name="Bowman K.S."/>
            <person name="Cho Y.-J."/>
            <person name="Chun J."/>
            <person name="da Costa M.S."/>
            <person name="Rainey F.A."/>
            <person name="Moe W.M."/>
        </authorList>
    </citation>
    <scope>NUCLEOTIDE SEQUENCE [LARGE SCALE GENOMIC DNA]</scope>
    <source>
        <strain evidence="23 24">IP3-3</strain>
    </source>
</reference>
<keyword evidence="14" id="KW-0408">Iron</keyword>
<dbReference type="Proteomes" id="UP000053947">
    <property type="component" value="Unassembled WGS sequence"/>
</dbReference>
<feature type="transmembrane region" description="Helical" evidence="19">
    <location>
        <begin position="142"/>
        <end position="167"/>
    </location>
</feature>
<dbReference type="GO" id="GO:0006355">
    <property type="term" value="P:regulation of DNA-templated transcription"/>
    <property type="evidence" value="ECO:0007669"/>
    <property type="project" value="InterPro"/>
</dbReference>
<dbReference type="GO" id="GO:0046872">
    <property type="term" value="F:metal ion binding"/>
    <property type="evidence" value="ECO:0007669"/>
    <property type="project" value="UniProtKB-KW"/>
</dbReference>
<evidence type="ECO:0000256" key="8">
    <source>
        <dbReference type="ARBA" id="ARBA00022553"/>
    </source>
</evidence>
<keyword evidence="11" id="KW-0547">Nucleotide-binding</keyword>
<dbReference type="Pfam" id="PF16927">
    <property type="entry name" value="HisKA_7TM"/>
    <property type="match status" value="1"/>
</dbReference>
<dbReference type="InterPro" id="IPR035965">
    <property type="entry name" value="PAS-like_dom_sf"/>
</dbReference>
<dbReference type="InterPro" id="IPR005467">
    <property type="entry name" value="His_kinase_dom"/>
</dbReference>
<dbReference type="InterPro" id="IPR003594">
    <property type="entry name" value="HATPase_dom"/>
</dbReference>
<dbReference type="GO" id="GO:0000155">
    <property type="term" value="F:phosphorelay sensor kinase activity"/>
    <property type="evidence" value="ECO:0007669"/>
    <property type="project" value="InterPro"/>
</dbReference>
<dbReference type="GO" id="GO:0046983">
    <property type="term" value="F:protein dimerization activity"/>
    <property type="evidence" value="ECO:0007669"/>
    <property type="project" value="InterPro"/>
</dbReference>
<evidence type="ECO:0000256" key="3">
    <source>
        <dbReference type="ARBA" id="ARBA00004496"/>
    </source>
</evidence>
<evidence type="ECO:0000256" key="15">
    <source>
        <dbReference type="ARBA" id="ARBA00023012"/>
    </source>
</evidence>
<dbReference type="SMART" id="SM00387">
    <property type="entry name" value="HATPase_c"/>
    <property type="match status" value="1"/>
</dbReference>
<protein>
    <recommendedName>
        <fullName evidence="5">Oxygen sensor histidine kinase NreB</fullName>
        <ecNumber evidence="4">2.7.13.3</ecNumber>
    </recommendedName>
    <alternativeName>
        <fullName evidence="18">Nitrogen regulation protein B</fullName>
    </alternativeName>
</protein>
<keyword evidence="6" id="KW-0004">4Fe-4S</keyword>
<comment type="cofactor">
    <cofactor evidence="2">
        <name>[4Fe-4S] cluster</name>
        <dbReference type="ChEBI" id="CHEBI:49883"/>
    </cofactor>
</comment>
<evidence type="ECO:0000256" key="9">
    <source>
        <dbReference type="ARBA" id="ARBA00022679"/>
    </source>
</evidence>
<keyword evidence="24" id="KW-1185">Reference proteome</keyword>
<dbReference type="Pfam" id="PF02518">
    <property type="entry name" value="HATPase_c"/>
    <property type="match status" value="1"/>
</dbReference>
<dbReference type="Pfam" id="PF07730">
    <property type="entry name" value="HisKA_3"/>
    <property type="match status" value="1"/>
</dbReference>
<dbReference type="Gene3D" id="3.30.450.20">
    <property type="entry name" value="PAS domain"/>
    <property type="match status" value="1"/>
</dbReference>
<evidence type="ECO:0000259" key="20">
    <source>
        <dbReference type="PROSITE" id="PS50109"/>
    </source>
</evidence>
<keyword evidence="7" id="KW-0963">Cytoplasm</keyword>
<sequence length="559" mass="62723">MSGAYSYNPEAWPALVTVILTGILGWYGWQRRKYTIAKPFILLCLFSFLWAVGCLLEILAIEFSDKIFWIKFQGVWQLPEATTWLWFVLEFAGFNRWLTPRTLWLMFSPSLFFFLVIITNSNHHLLWKDFLMGDHVVQVFGIANWIVIGYACVLVLIIVAILIGLAIRSPQLRLAATAMLSGMVIAFGTYIWFNINTEIFGPGERILSTMGILSLSFSLALFQFHALDPVPLARSTVIEQMDDGMLVLDAQGRIVDLNESAARIFDNPPQNLLLSPVVDFLPGYPTLTVASSGVSPTEIRTRDGTSHYFNVGLTPLKDKRDNIVGRLLLFRDISAQKEAEDQLLDQQRLVATLQERERLARELHDGVAQVLGYMGIQAQTALKLLNEGNTEKVSPILRRLVEVAKDAHADIRESILNLRPNSVGEWSFVSALTQYLRNFENNYEIRTELILRETDKLSIKPLVGAQVLRVIQEALNNSRKHGDAKNIKVTIQTNRDGKIVIHVTDDGNGFDINMLNQQSGTHLGLAFMVERMRSIGGSMAIDSKSGSGTFVKLEVPVTA</sequence>
<dbReference type="CDD" id="cd00130">
    <property type="entry name" value="PAS"/>
    <property type="match status" value="1"/>
</dbReference>
<comment type="function">
    <text evidence="17">Member of the two-component regulatory system NreB/NreC involved in the control of dissimilatory nitrate/nitrite reduction in response to oxygen. NreB functions as a direct oxygen sensor histidine kinase which is autophosphorylated, in the absence of oxygen, probably at the conserved histidine residue, and transfers its phosphate group probably to a conserved aspartate residue of NreC. NreB/NreC activates the expression of the nitrate (narGHJI) and nitrite (nir) reductase operons, as well as the putative nitrate transporter gene narT.</text>
</comment>
<evidence type="ECO:0000313" key="23">
    <source>
        <dbReference type="EMBL" id="KTB48316.1"/>
    </source>
</evidence>
<keyword evidence="9" id="KW-0808">Transferase</keyword>
<dbReference type="SMART" id="SM00091">
    <property type="entry name" value="PAS"/>
    <property type="match status" value="1"/>
</dbReference>
<comment type="subcellular location">
    <subcellularLocation>
        <location evidence="3">Cytoplasm</location>
    </subcellularLocation>
</comment>
<dbReference type="PROSITE" id="PS50113">
    <property type="entry name" value="PAC"/>
    <property type="match status" value="1"/>
</dbReference>
<keyword evidence="8" id="KW-0597">Phosphoprotein</keyword>
<dbReference type="PRINTS" id="PR00344">
    <property type="entry name" value="BCTRLSENSOR"/>
</dbReference>
<keyword evidence="16" id="KW-0411">Iron-sulfur</keyword>
<dbReference type="GO" id="GO:0005524">
    <property type="term" value="F:ATP binding"/>
    <property type="evidence" value="ECO:0007669"/>
    <property type="project" value="UniProtKB-KW"/>
</dbReference>
<dbReference type="InterPro" id="IPR004358">
    <property type="entry name" value="Sig_transdc_His_kin-like_C"/>
</dbReference>
<feature type="domain" description="PAC" evidence="22">
    <location>
        <begin position="292"/>
        <end position="345"/>
    </location>
</feature>
<evidence type="ECO:0000256" key="7">
    <source>
        <dbReference type="ARBA" id="ARBA00022490"/>
    </source>
</evidence>
<dbReference type="PANTHER" id="PTHR24421">
    <property type="entry name" value="NITRATE/NITRITE SENSOR PROTEIN NARX-RELATED"/>
    <property type="match status" value="1"/>
</dbReference>
<evidence type="ECO:0000256" key="10">
    <source>
        <dbReference type="ARBA" id="ARBA00022723"/>
    </source>
</evidence>
<dbReference type="InterPro" id="IPR011712">
    <property type="entry name" value="Sig_transdc_His_kin_sub3_dim/P"/>
</dbReference>
<dbReference type="InterPro" id="IPR000700">
    <property type="entry name" value="PAS-assoc_C"/>
</dbReference>
<dbReference type="OrthoDB" id="199946at2"/>
<dbReference type="InterPro" id="IPR031621">
    <property type="entry name" value="HisKA_7TM"/>
</dbReference>
<proteinExistence type="predicted"/>
<dbReference type="CDD" id="cd16917">
    <property type="entry name" value="HATPase_UhpB-NarQ-NarX-like"/>
    <property type="match status" value="1"/>
</dbReference>
<keyword evidence="12 23" id="KW-0418">Kinase</keyword>
<evidence type="ECO:0000259" key="22">
    <source>
        <dbReference type="PROSITE" id="PS50113"/>
    </source>
</evidence>
<dbReference type="SUPFAM" id="SSF55874">
    <property type="entry name" value="ATPase domain of HSP90 chaperone/DNA topoisomerase II/histidine kinase"/>
    <property type="match status" value="1"/>
</dbReference>
<dbReference type="STRING" id="1217799.DEALK_11620"/>